<name>A0A383DNA0_9ZZZZ</name>
<accession>A0A383DNA0</accession>
<evidence type="ECO:0000313" key="1">
    <source>
        <dbReference type="EMBL" id="SVE45794.1"/>
    </source>
</evidence>
<reference evidence="1" key="1">
    <citation type="submission" date="2018-05" db="EMBL/GenBank/DDBJ databases">
        <authorList>
            <person name="Lanie J.A."/>
            <person name="Ng W.-L."/>
            <person name="Kazmierczak K.M."/>
            <person name="Andrzejewski T.M."/>
            <person name="Davidsen T.M."/>
            <person name="Wayne K.J."/>
            <person name="Tettelin H."/>
            <person name="Glass J.I."/>
            <person name="Rusch D."/>
            <person name="Podicherti R."/>
            <person name="Tsui H.-C.T."/>
            <person name="Winkler M.E."/>
        </authorList>
    </citation>
    <scope>NUCLEOTIDE SEQUENCE</scope>
</reference>
<protein>
    <submittedName>
        <fullName evidence="1">Uncharacterized protein</fullName>
    </submittedName>
</protein>
<organism evidence="1">
    <name type="scientific">marine metagenome</name>
    <dbReference type="NCBI Taxonomy" id="408172"/>
    <lineage>
        <taxon>unclassified sequences</taxon>
        <taxon>metagenomes</taxon>
        <taxon>ecological metagenomes</taxon>
    </lineage>
</organism>
<gene>
    <name evidence="1" type="ORF">METZ01_LOCUS498648</name>
</gene>
<proteinExistence type="predicted"/>
<dbReference type="AlphaFoldDB" id="A0A383DNA0"/>
<dbReference type="EMBL" id="UINC01218669">
    <property type="protein sequence ID" value="SVE45794.1"/>
    <property type="molecule type" value="Genomic_DNA"/>
</dbReference>
<sequence length="125" mass="14540">MKKINKQLKNSFLKKKLIQICRFFGYEIIDQNSFEVPSLNKKLGENLSIMGKKSINIPLGEVKITRKVKSLSVYLRTCSKVNLWNQNKKRIFECSKSEYSIRSLFSTLKSLSYAKKSLENVNLEL</sequence>
<feature type="non-terminal residue" evidence="1">
    <location>
        <position position="125"/>
    </location>
</feature>